<evidence type="ECO:0000256" key="1">
    <source>
        <dbReference type="SAM" id="SignalP"/>
    </source>
</evidence>
<protein>
    <submittedName>
        <fullName evidence="2">Uu.00g111810.m01.CDS01</fullName>
    </submittedName>
</protein>
<comment type="caution">
    <text evidence="2">The sequence shown here is derived from an EMBL/GenBank/DDBJ whole genome shotgun (WGS) entry which is preliminary data.</text>
</comment>
<dbReference type="EMBL" id="CAUWAG010000006">
    <property type="protein sequence ID" value="CAJ2503787.1"/>
    <property type="molecule type" value="Genomic_DNA"/>
</dbReference>
<evidence type="ECO:0000313" key="2">
    <source>
        <dbReference type="EMBL" id="CAJ2503787.1"/>
    </source>
</evidence>
<evidence type="ECO:0000313" key="3">
    <source>
        <dbReference type="Proteomes" id="UP001295740"/>
    </source>
</evidence>
<sequence length="81" mass="8735">MPPLPVALASLVVVLDIEVFLDRHPAPLDVGPRGSPIPDGRDAAQGRATVAQGARGEVRGRVRSEAFEANRAMQVMIPRRR</sequence>
<reference evidence="2" key="1">
    <citation type="submission" date="2023-10" db="EMBL/GenBank/DDBJ databases">
        <authorList>
            <person name="Hackl T."/>
        </authorList>
    </citation>
    <scope>NUCLEOTIDE SEQUENCE</scope>
</reference>
<gene>
    <name evidence="2" type="ORF">KHLLAP_LOCUS4255</name>
</gene>
<name>A0AAI8VF22_9PEZI</name>
<keyword evidence="3" id="KW-1185">Reference proteome</keyword>
<keyword evidence="1" id="KW-0732">Signal</keyword>
<feature type="signal peptide" evidence="1">
    <location>
        <begin position="1"/>
        <end position="16"/>
    </location>
</feature>
<feature type="chain" id="PRO_5042469421" evidence="1">
    <location>
        <begin position="17"/>
        <end position="81"/>
    </location>
</feature>
<proteinExistence type="predicted"/>
<organism evidence="2 3">
    <name type="scientific">Anthostomella pinea</name>
    <dbReference type="NCBI Taxonomy" id="933095"/>
    <lineage>
        <taxon>Eukaryota</taxon>
        <taxon>Fungi</taxon>
        <taxon>Dikarya</taxon>
        <taxon>Ascomycota</taxon>
        <taxon>Pezizomycotina</taxon>
        <taxon>Sordariomycetes</taxon>
        <taxon>Xylariomycetidae</taxon>
        <taxon>Xylariales</taxon>
        <taxon>Xylariaceae</taxon>
        <taxon>Anthostomella</taxon>
    </lineage>
</organism>
<dbReference type="AlphaFoldDB" id="A0AAI8VF22"/>
<accession>A0AAI8VF22</accession>
<dbReference type="Proteomes" id="UP001295740">
    <property type="component" value="Unassembled WGS sequence"/>
</dbReference>